<dbReference type="Proteomes" id="UP000054498">
    <property type="component" value="Unassembled WGS sequence"/>
</dbReference>
<evidence type="ECO:0008006" key="4">
    <source>
        <dbReference type="Google" id="ProtNLM"/>
    </source>
</evidence>
<keyword evidence="3" id="KW-1185">Reference proteome</keyword>
<dbReference type="OrthoDB" id="47801at2759"/>
<dbReference type="InterPro" id="IPR016135">
    <property type="entry name" value="UBQ-conjugating_enzyme/RWD"/>
</dbReference>
<evidence type="ECO:0000313" key="2">
    <source>
        <dbReference type="EMBL" id="KIZ04192.1"/>
    </source>
</evidence>
<evidence type="ECO:0000256" key="1">
    <source>
        <dbReference type="SAM" id="MobiDB-lite"/>
    </source>
</evidence>
<dbReference type="STRING" id="145388.A0A0D2MUM1"/>
<name>A0A0D2MUM1_9CHLO</name>
<reference evidence="2 3" key="1">
    <citation type="journal article" date="2013" name="BMC Genomics">
        <title>Reconstruction of the lipid metabolism for the microalga Monoraphidium neglectum from its genome sequence reveals characteristics suitable for biofuel production.</title>
        <authorList>
            <person name="Bogen C."/>
            <person name="Al-Dilaimi A."/>
            <person name="Albersmeier A."/>
            <person name="Wichmann J."/>
            <person name="Grundmann M."/>
            <person name="Rupp O."/>
            <person name="Lauersen K.J."/>
            <person name="Blifernez-Klassen O."/>
            <person name="Kalinowski J."/>
            <person name="Goesmann A."/>
            <person name="Mussgnug J.H."/>
            <person name="Kruse O."/>
        </authorList>
    </citation>
    <scope>NUCLEOTIDE SEQUENCE [LARGE SCALE GENOMIC DNA]</scope>
    <source>
        <strain evidence="2 3">SAG 48.87</strain>
    </source>
</reference>
<dbReference type="Gene3D" id="3.10.110.10">
    <property type="entry name" value="Ubiquitin Conjugating Enzyme"/>
    <property type="match status" value="1"/>
</dbReference>
<evidence type="ECO:0000313" key="3">
    <source>
        <dbReference type="Proteomes" id="UP000054498"/>
    </source>
</evidence>
<dbReference type="CDD" id="cd23802">
    <property type="entry name" value="UBCc_UBE2Q"/>
    <property type="match status" value="1"/>
</dbReference>
<dbReference type="SUPFAM" id="SSF54495">
    <property type="entry name" value="UBC-like"/>
    <property type="match status" value="1"/>
</dbReference>
<accession>A0A0D2MUM1</accession>
<protein>
    <recommendedName>
        <fullName evidence="4">UBC core domain-containing protein</fullName>
    </recommendedName>
</protein>
<gene>
    <name evidence="2" type="ORF">MNEG_3760</name>
</gene>
<dbReference type="AlphaFoldDB" id="A0A0D2MUM1"/>
<sequence>MALAAAVRAVAADLDEIFPTGDLLKIKLDDGSVYACFRAQDSGERVTATIVYSDPSAYPHSGALVMADGDPAVASKLDGLAERFQDRAPLPLVLSKVCDALEVVYVEEALRRHDPRGRSSAGGGGAAAAAEAPLPSAANNVGAEPMSEGSDGGNGGGGGGGGGGGLGSDNDDEDGRGGAAGSADDSGSEDEAGRSGSDNSMSEQSSEDEDRDMLVECGVRQGKWERHEAELAKATQATALSMEQAAASKRQIFTSAEGFKMLSNELLAIIRKEDPTLFADSVGDDVYKWDVWLSNFDAGSQLAKDMEVVSRRYAYSTLQLRFSFMRGLHPFFPPLLEVVRPHLAPPMLGALCSHPMLRLANWDPWRPMEEVVGAIKAFVEANGRVDVDHPLNSHPDRAYSPLEAALGRLEALTDVQAAAHARYAALYAARDEYGRLAAF</sequence>
<feature type="compositionally biased region" description="Gly residues" evidence="1">
    <location>
        <begin position="150"/>
        <end position="167"/>
    </location>
</feature>
<organism evidence="2 3">
    <name type="scientific">Monoraphidium neglectum</name>
    <dbReference type="NCBI Taxonomy" id="145388"/>
    <lineage>
        <taxon>Eukaryota</taxon>
        <taxon>Viridiplantae</taxon>
        <taxon>Chlorophyta</taxon>
        <taxon>core chlorophytes</taxon>
        <taxon>Chlorophyceae</taxon>
        <taxon>CS clade</taxon>
        <taxon>Sphaeropleales</taxon>
        <taxon>Selenastraceae</taxon>
        <taxon>Monoraphidium</taxon>
    </lineage>
</organism>
<feature type="region of interest" description="Disordered" evidence="1">
    <location>
        <begin position="137"/>
        <end position="212"/>
    </location>
</feature>
<dbReference type="GeneID" id="25736638"/>
<dbReference type="KEGG" id="mng:MNEG_3760"/>
<dbReference type="RefSeq" id="XP_013903211.1">
    <property type="nucleotide sequence ID" value="XM_014047757.1"/>
</dbReference>
<dbReference type="EMBL" id="KK100708">
    <property type="protein sequence ID" value="KIZ04192.1"/>
    <property type="molecule type" value="Genomic_DNA"/>
</dbReference>
<proteinExistence type="predicted"/>